<evidence type="ECO:0000259" key="5">
    <source>
        <dbReference type="PROSITE" id="PS00631"/>
    </source>
</evidence>
<gene>
    <name evidence="6" type="ORF">NEOLI_002194</name>
</gene>
<dbReference type="OrthoDB" id="412814at2759"/>
<organism evidence="6 7">
    <name type="scientific">Neolecta irregularis (strain DAH-3)</name>
    <dbReference type="NCBI Taxonomy" id="1198029"/>
    <lineage>
        <taxon>Eukaryota</taxon>
        <taxon>Fungi</taxon>
        <taxon>Dikarya</taxon>
        <taxon>Ascomycota</taxon>
        <taxon>Taphrinomycotina</taxon>
        <taxon>Neolectales</taxon>
        <taxon>Neolectaceae</taxon>
        <taxon>Neolecta</taxon>
    </lineage>
</organism>
<dbReference type="InterPro" id="IPR043472">
    <property type="entry name" value="Macro_dom-like"/>
</dbReference>
<dbReference type="OMA" id="WPMPLPE"/>
<dbReference type="SUPFAM" id="SSF53187">
    <property type="entry name" value="Zn-dependent exopeptidases"/>
    <property type="match status" value="1"/>
</dbReference>
<keyword evidence="7" id="KW-1185">Reference proteome</keyword>
<dbReference type="SUPFAM" id="SSF52949">
    <property type="entry name" value="Macro domain-like"/>
    <property type="match status" value="1"/>
</dbReference>
<dbReference type="InterPro" id="IPR011356">
    <property type="entry name" value="Leucine_aapep/pepB"/>
</dbReference>
<sequence>MLALRCPRLPCFARRFTSSTNPDSALIYFDPQSSTLSSSISNSSEILDLWKSSGAKDGQSRVLWNVGGFKRVGVASLKDGVRSAAATAVKALKDNGAAEIVICDGGNAHAAAEGSHLALFSYDQFKSKRTPPPKILALSPSEAFECGKSFASAQNLARELMETPGNHLTPTKFCERAMKESEMVKNLQVVSHGKEWIESEKMTGLLSVAKGSTEEPKFLEIRYTGGGKGTIGLVGKGVTFDSGGISIKPSNGMKDMRGDMGGAATIFSTTLYAAKLGLPINIHTCIPLAENMPGGNASRPGDIITMRNDLTVEIDNTDAEGRIILADALHYLSCYKPDAIIDAATLTGAIEVALGNIYSAVFSTSTPLFTALSVAGEFCEDEFWRMPLSKHYKTQIEKSNADLCNVGSKRGGGACTAAEFLKPFVGDVRWAHVDIAGVMMGEARSWDWKGMSGRPTRSFLEFLRRSPLETVV</sequence>
<dbReference type="Gene3D" id="3.40.220.10">
    <property type="entry name" value="Leucine Aminopeptidase, subunit E, domain 1"/>
    <property type="match status" value="1"/>
</dbReference>
<dbReference type="InterPro" id="IPR008283">
    <property type="entry name" value="Peptidase_M17_N"/>
</dbReference>
<feature type="domain" description="Cytosol aminopeptidase" evidence="5">
    <location>
        <begin position="316"/>
        <end position="323"/>
    </location>
</feature>
<evidence type="ECO:0000313" key="6">
    <source>
        <dbReference type="EMBL" id="OLL26920.1"/>
    </source>
</evidence>
<name>A0A1U7LW62_NEOID</name>
<dbReference type="EMBL" id="LXFE01000134">
    <property type="protein sequence ID" value="OLL26920.1"/>
    <property type="molecule type" value="Genomic_DNA"/>
</dbReference>
<dbReference type="STRING" id="1198029.A0A1U7LW62"/>
<proteinExistence type="inferred from homology"/>
<keyword evidence="4" id="KW-0378">Hydrolase</keyword>
<dbReference type="GO" id="GO:0070006">
    <property type="term" value="F:metalloaminopeptidase activity"/>
    <property type="evidence" value="ECO:0007669"/>
    <property type="project" value="InterPro"/>
</dbReference>
<dbReference type="CDD" id="cd00433">
    <property type="entry name" value="Peptidase_M17"/>
    <property type="match status" value="1"/>
</dbReference>
<dbReference type="Proteomes" id="UP000186594">
    <property type="component" value="Unassembled WGS sequence"/>
</dbReference>
<reference evidence="6 7" key="1">
    <citation type="submission" date="2016-04" db="EMBL/GenBank/DDBJ databases">
        <title>Evolutionary innovation and constraint leading to complex multicellularity in the Ascomycota.</title>
        <authorList>
            <person name="Cisse O."/>
            <person name="Nguyen A."/>
            <person name="Hewitt D.A."/>
            <person name="Jedd G."/>
            <person name="Stajich J.E."/>
        </authorList>
    </citation>
    <scope>NUCLEOTIDE SEQUENCE [LARGE SCALE GENOMIC DNA]</scope>
    <source>
        <strain evidence="6 7">DAH-3</strain>
    </source>
</reference>
<dbReference type="PRINTS" id="PR00481">
    <property type="entry name" value="LAMNOPPTDASE"/>
</dbReference>
<accession>A0A1U7LW62</accession>
<dbReference type="Pfam" id="PF02789">
    <property type="entry name" value="Peptidase_M17_N"/>
    <property type="match status" value="1"/>
</dbReference>
<keyword evidence="2 6" id="KW-0031">Aminopeptidase</keyword>
<dbReference type="PANTHER" id="PTHR11963">
    <property type="entry name" value="LEUCINE AMINOPEPTIDASE-RELATED"/>
    <property type="match status" value="1"/>
</dbReference>
<dbReference type="PROSITE" id="PS00631">
    <property type="entry name" value="CYTOSOL_AP"/>
    <property type="match status" value="1"/>
</dbReference>
<comment type="similarity">
    <text evidence="1">Belongs to the peptidase M17 family.</text>
</comment>
<dbReference type="InterPro" id="IPR000819">
    <property type="entry name" value="Peptidase_M17_C"/>
</dbReference>
<evidence type="ECO:0000256" key="4">
    <source>
        <dbReference type="ARBA" id="ARBA00022801"/>
    </source>
</evidence>
<evidence type="ECO:0000256" key="1">
    <source>
        <dbReference type="ARBA" id="ARBA00009528"/>
    </source>
</evidence>
<evidence type="ECO:0000256" key="2">
    <source>
        <dbReference type="ARBA" id="ARBA00022438"/>
    </source>
</evidence>
<dbReference type="GO" id="GO:0005737">
    <property type="term" value="C:cytoplasm"/>
    <property type="evidence" value="ECO:0007669"/>
    <property type="project" value="InterPro"/>
</dbReference>
<protein>
    <submittedName>
        <fullName evidence="6">Putative aminopeptidase</fullName>
    </submittedName>
</protein>
<evidence type="ECO:0000313" key="7">
    <source>
        <dbReference type="Proteomes" id="UP000186594"/>
    </source>
</evidence>
<dbReference type="PANTHER" id="PTHR11963:SF23">
    <property type="entry name" value="CYTOSOL AMINOPEPTIDASE"/>
    <property type="match status" value="1"/>
</dbReference>
<dbReference type="AlphaFoldDB" id="A0A1U7LW62"/>
<dbReference type="Gene3D" id="3.40.630.10">
    <property type="entry name" value="Zn peptidases"/>
    <property type="match status" value="1"/>
</dbReference>
<dbReference type="GO" id="GO:0006508">
    <property type="term" value="P:proteolysis"/>
    <property type="evidence" value="ECO:0007669"/>
    <property type="project" value="UniProtKB-KW"/>
</dbReference>
<keyword evidence="3" id="KW-0645">Protease</keyword>
<dbReference type="GO" id="GO:0030145">
    <property type="term" value="F:manganese ion binding"/>
    <property type="evidence" value="ECO:0007669"/>
    <property type="project" value="InterPro"/>
</dbReference>
<dbReference type="Pfam" id="PF00883">
    <property type="entry name" value="Peptidase_M17"/>
    <property type="match status" value="1"/>
</dbReference>
<evidence type="ECO:0000256" key="3">
    <source>
        <dbReference type="ARBA" id="ARBA00022670"/>
    </source>
</evidence>
<comment type="caution">
    <text evidence="6">The sequence shown here is derived from an EMBL/GenBank/DDBJ whole genome shotgun (WGS) entry which is preliminary data.</text>
</comment>